<reference evidence="4 5" key="1">
    <citation type="submission" date="2023-03" db="EMBL/GenBank/DDBJ databases">
        <title>NovoSphingobium album sp. nov. isolated from polycyclic aromatic hydrocarbons- and heavy-metal polluted soil.</title>
        <authorList>
            <person name="Liu Z."/>
            <person name="Wang K."/>
        </authorList>
    </citation>
    <scope>NUCLEOTIDE SEQUENCE [LARGE SCALE GENOMIC DNA]</scope>
    <source>
        <strain evidence="4 5">H3SJ31-1</strain>
    </source>
</reference>
<dbReference type="SUPFAM" id="SSF51735">
    <property type="entry name" value="NAD(P)-binding Rossmann-fold domains"/>
    <property type="match status" value="1"/>
</dbReference>
<evidence type="ECO:0000256" key="3">
    <source>
        <dbReference type="ARBA" id="ARBA00023002"/>
    </source>
</evidence>
<protein>
    <submittedName>
        <fullName evidence="4">SDR family NAD(P)-dependent oxidoreductase</fullName>
    </submittedName>
</protein>
<dbReference type="Pfam" id="PF00106">
    <property type="entry name" value="adh_short"/>
    <property type="match status" value="1"/>
</dbReference>
<dbReference type="PRINTS" id="PR00081">
    <property type="entry name" value="GDHRDH"/>
</dbReference>
<dbReference type="PIRSF" id="PIRSF000126">
    <property type="entry name" value="11-beta-HSD1"/>
    <property type="match status" value="1"/>
</dbReference>
<dbReference type="InterPro" id="IPR002347">
    <property type="entry name" value="SDR_fam"/>
</dbReference>
<dbReference type="Gene3D" id="3.40.50.720">
    <property type="entry name" value="NAD(P)-binding Rossmann-like Domain"/>
    <property type="match status" value="1"/>
</dbReference>
<dbReference type="RefSeq" id="WP_275230703.1">
    <property type="nucleotide sequence ID" value="NZ_JARESE010000089.1"/>
</dbReference>
<comment type="similarity">
    <text evidence="1">Belongs to the short-chain dehydrogenases/reductases (SDR) family.</text>
</comment>
<dbReference type="EMBL" id="JARESE010000089">
    <property type="protein sequence ID" value="MDE8654583.1"/>
    <property type="molecule type" value="Genomic_DNA"/>
</dbReference>
<comment type="caution">
    <text evidence="4">The sequence shown here is derived from an EMBL/GenBank/DDBJ whole genome shotgun (WGS) entry which is preliminary data.</text>
</comment>
<gene>
    <name evidence="4" type="ORF">PYV00_23065</name>
</gene>
<keyword evidence="2" id="KW-0521">NADP</keyword>
<accession>A0ABT5WXE7</accession>
<evidence type="ECO:0000256" key="2">
    <source>
        <dbReference type="ARBA" id="ARBA00022857"/>
    </source>
</evidence>
<keyword evidence="3" id="KW-0560">Oxidoreductase</keyword>
<dbReference type="InterPro" id="IPR036291">
    <property type="entry name" value="NAD(P)-bd_dom_sf"/>
</dbReference>
<evidence type="ECO:0000313" key="5">
    <source>
        <dbReference type="Proteomes" id="UP001216253"/>
    </source>
</evidence>
<sequence length="259" mass="27342">MTRESFHERYGPVALVTGASSGIGLAFAEELAERGFDLVLTARRTDRLDALADRLASSLGTKTMVIGADLADPDAPARLIAGTEGTDIGLVVSNAGFNIKGLFESKEPSAMAKMLTVNCHAPMQLAHGFLPRLKARGQGGLIFTASVEGLIGCPYSTAYSASKALVVSLGEGLWGECLGTGVDVLTLCPGATESEATAGLTHIQGIQPARDVARLTLEHITEGPTYVPNERYRGMFEHLRGLPRREALTGMAESMKNLA</sequence>
<dbReference type="PANTHER" id="PTHR43391:SF14">
    <property type="entry name" value="DEHYDROGENASE_REDUCTASE SDR FAMILY PROTEIN 7-LIKE"/>
    <property type="match status" value="1"/>
</dbReference>
<organism evidence="4 5">
    <name type="scientific">Novosphingobium album</name>
    <name type="common">ex Liu et al. 2023</name>
    <dbReference type="NCBI Taxonomy" id="3031130"/>
    <lineage>
        <taxon>Bacteria</taxon>
        <taxon>Pseudomonadati</taxon>
        <taxon>Pseudomonadota</taxon>
        <taxon>Alphaproteobacteria</taxon>
        <taxon>Sphingomonadales</taxon>
        <taxon>Sphingomonadaceae</taxon>
        <taxon>Novosphingobium</taxon>
    </lineage>
</organism>
<keyword evidence="5" id="KW-1185">Reference proteome</keyword>
<evidence type="ECO:0000313" key="4">
    <source>
        <dbReference type="EMBL" id="MDE8654583.1"/>
    </source>
</evidence>
<dbReference type="PANTHER" id="PTHR43391">
    <property type="entry name" value="RETINOL DEHYDROGENASE-RELATED"/>
    <property type="match status" value="1"/>
</dbReference>
<proteinExistence type="inferred from homology"/>
<evidence type="ECO:0000256" key="1">
    <source>
        <dbReference type="ARBA" id="ARBA00006484"/>
    </source>
</evidence>
<dbReference type="Proteomes" id="UP001216253">
    <property type="component" value="Unassembled WGS sequence"/>
</dbReference>
<name>A0ABT5WXE7_9SPHN</name>